<accession>A0A7U4Z289</accession>
<protein>
    <submittedName>
        <fullName evidence="1">Uncharacterized protein</fullName>
    </submittedName>
</protein>
<gene>
    <name evidence="1" type="ORF">AUO97_15585</name>
</gene>
<evidence type="ECO:0000313" key="2">
    <source>
        <dbReference type="Proteomes" id="UP000072389"/>
    </source>
</evidence>
<dbReference type="AlphaFoldDB" id="A0A7U4Z289"/>
<name>A0A7U4Z289_ACIBA</name>
<sequence>MGDVMNFDLEQIKPETKYLIVKYDSRSFVSSHQQECFQKELKAIAKQTGLSIAAIDKSVTLEQLSDEDLANLGLRRIGEQDDSEEHY</sequence>
<dbReference type="Proteomes" id="UP000072389">
    <property type="component" value="Chromosome"/>
</dbReference>
<proteinExistence type="predicted"/>
<evidence type="ECO:0000313" key="1">
    <source>
        <dbReference type="EMBL" id="APP32175.1"/>
    </source>
</evidence>
<dbReference type="EMBL" id="CP018664">
    <property type="protein sequence ID" value="APP32175.1"/>
    <property type="molecule type" value="Genomic_DNA"/>
</dbReference>
<reference evidence="1 2" key="1">
    <citation type="journal article" date="2014" name="Antimicrob. Agents Chemother.">
        <title>Triclosan can select for an AdeIJK-overexpressing mutant of Acinetobacter baumannii ATCC 17978 that displays reduced susceptibility to multiple antibiotics.</title>
        <authorList>
            <person name="Fernando D.M."/>
            <person name="Xu W."/>
            <person name="Loewen P.C."/>
            <person name="Zhanel G.G."/>
            <person name="Kumar A."/>
        </authorList>
    </citation>
    <scope>NUCLEOTIDE SEQUENCE [LARGE SCALE GENOMIC DNA]</scope>
    <source>
        <strain evidence="2">ATCC 17978</strain>
    </source>
</reference>
<organism evidence="1 2">
    <name type="scientific">Acinetobacter baumannii</name>
    <dbReference type="NCBI Taxonomy" id="470"/>
    <lineage>
        <taxon>Bacteria</taxon>
        <taxon>Pseudomonadati</taxon>
        <taxon>Pseudomonadota</taxon>
        <taxon>Gammaproteobacteria</taxon>
        <taxon>Moraxellales</taxon>
        <taxon>Moraxellaceae</taxon>
        <taxon>Acinetobacter</taxon>
        <taxon>Acinetobacter calcoaceticus/baumannii complex</taxon>
    </lineage>
</organism>
<dbReference type="RefSeq" id="WP_000503076.1">
    <property type="nucleotide sequence ID" value="NZ_CAUZGM010000002.1"/>
</dbReference>